<evidence type="ECO:0000313" key="2">
    <source>
        <dbReference type="Proteomes" id="UP000515820"/>
    </source>
</evidence>
<organism evidence="1 2">
    <name type="scientific">Sphingomonas phage vB_StuS_MMDA13</name>
    <dbReference type="NCBI Taxonomy" id="2686378"/>
    <lineage>
        <taxon>Viruses</taxon>
        <taxon>Duplodnaviria</taxon>
        <taxon>Heunggongvirae</taxon>
        <taxon>Uroviricota</taxon>
        <taxon>Caudoviricetes</taxon>
        <taxon>Queuovirinae</taxon>
        <taxon>Torvergatavirus</taxon>
        <taxon>Torvergatavirus MMDA13</taxon>
    </lineage>
</organism>
<sequence length="67" mass="7345">MVRNMGEFIGSVEQAAKYGVGPDSRCIARKGEFGAEHAVEHIKVRRNPLTGAMELVIQIAERPNDGH</sequence>
<keyword evidence="2" id="KW-1185">Reference proteome</keyword>
<gene>
    <name evidence="1" type="ORF">MMDA13_gp80</name>
</gene>
<dbReference type="EMBL" id="MN820898">
    <property type="protein sequence ID" value="QHB80513.1"/>
    <property type="molecule type" value="Genomic_DNA"/>
</dbReference>
<protein>
    <submittedName>
        <fullName evidence="1">Uncharacterized protein</fullName>
    </submittedName>
</protein>
<dbReference type="Proteomes" id="UP000515820">
    <property type="component" value="Segment"/>
</dbReference>
<name>A0A7G3PKN1_9CAUD</name>
<evidence type="ECO:0000313" key="1">
    <source>
        <dbReference type="EMBL" id="QHB80513.1"/>
    </source>
</evidence>
<accession>A0A7G3PKN1</accession>
<proteinExistence type="predicted"/>
<reference evidence="1 2" key="1">
    <citation type="journal article" date="2020" name="Viruses">
        <title>Characterization of vB_StuS_MMDA13, a Newly Discovered Bacteriophage Infecting the Agar-Degrading Species Sphingomonas turrisvirgatae.</title>
        <authorList>
            <person name="Marmo P."/>
            <person name="Thaller M.C."/>
            <person name="Di Lallo G."/>
            <person name="Henrici De Angelis L."/>
            <person name="Poerio N."/>
            <person name="De Santis F."/>
            <person name="Fraziano M."/>
            <person name="Migliore L."/>
            <person name="D'Andrea M.M."/>
        </authorList>
    </citation>
    <scope>NUCLEOTIDE SEQUENCE [LARGE SCALE GENOMIC DNA]</scope>
</reference>